<keyword evidence="4" id="KW-0804">Transcription</keyword>
<gene>
    <name evidence="7" type="ORF">E1263_07090</name>
</gene>
<dbReference type="GO" id="GO:0003677">
    <property type="term" value="F:DNA binding"/>
    <property type="evidence" value="ECO:0007669"/>
    <property type="project" value="UniProtKB-UniRule"/>
</dbReference>
<evidence type="ECO:0000256" key="2">
    <source>
        <dbReference type="ARBA" id="ARBA00023015"/>
    </source>
</evidence>
<keyword evidence="2" id="KW-0805">Transcription regulation</keyword>
<dbReference type="PANTHER" id="PTHR35807:SF1">
    <property type="entry name" value="TRANSCRIPTIONAL REGULATOR REDD"/>
    <property type="match status" value="1"/>
</dbReference>
<evidence type="ECO:0000313" key="8">
    <source>
        <dbReference type="Proteomes" id="UP000295124"/>
    </source>
</evidence>
<dbReference type="RefSeq" id="WP_132166364.1">
    <property type="nucleotide sequence ID" value="NZ_SMKX01000014.1"/>
</dbReference>
<dbReference type="GO" id="GO:0000160">
    <property type="term" value="P:phosphorelay signal transduction system"/>
    <property type="evidence" value="ECO:0007669"/>
    <property type="project" value="InterPro"/>
</dbReference>
<feature type="DNA-binding region" description="OmpR/PhoB-type" evidence="5">
    <location>
        <begin position="1"/>
        <end position="102"/>
    </location>
</feature>
<organism evidence="7 8">
    <name type="scientific">Kribbella antibiotica</name>
    <dbReference type="NCBI Taxonomy" id="190195"/>
    <lineage>
        <taxon>Bacteria</taxon>
        <taxon>Bacillati</taxon>
        <taxon>Actinomycetota</taxon>
        <taxon>Actinomycetes</taxon>
        <taxon>Propionibacteriales</taxon>
        <taxon>Kribbellaceae</taxon>
        <taxon>Kribbella</taxon>
    </lineage>
</organism>
<dbReference type="CDD" id="cd15831">
    <property type="entry name" value="BTAD"/>
    <property type="match status" value="1"/>
</dbReference>
<dbReference type="PANTHER" id="PTHR35807">
    <property type="entry name" value="TRANSCRIPTIONAL REGULATOR REDD-RELATED"/>
    <property type="match status" value="1"/>
</dbReference>
<dbReference type="InterPro" id="IPR036388">
    <property type="entry name" value="WH-like_DNA-bd_sf"/>
</dbReference>
<dbReference type="EMBL" id="SMKX01000014">
    <property type="protein sequence ID" value="TDD61464.1"/>
    <property type="molecule type" value="Genomic_DNA"/>
</dbReference>
<dbReference type="SUPFAM" id="SSF48452">
    <property type="entry name" value="TPR-like"/>
    <property type="match status" value="1"/>
</dbReference>
<dbReference type="SUPFAM" id="SSF46894">
    <property type="entry name" value="C-terminal effector domain of the bipartite response regulators"/>
    <property type="match status" value="1"/>
</dbReference>
<dbReference type="Pfam" id="PF13191">
    <property type="entry name" value="AAA_16"/>
    <property type="match status" value="1"/>
</dbReference>
<dbReference type="PROSITE" id="PS51755">
    <property type="entry name" value="OMPR_PHOB"/>
    <property type="match status" value="1"/>
</dbReference>
<dbReference type="InterPro" id="IPR041664">
    <property type="entry name" value="AAA_16"/>
</dbReference>
<dbReference type="SMART" id="SM00862">
    <property type="entry name" value="Trans_reg_C"/>
    <property type="match status" value="1"/>
</dbReference>
<evidence type="ECO:0000256" key="1">
    <source>
        <dbReference type="ARBA" id="ARBA00005820"/>
    </source>
</evidence>
<proteinExistence type="inferred from homology"/>
<dbReference type="SMART" id="SM01043">
    <property type="entry name" value="BTAD"/>
    <property type="match status" value="1"/>
</dbReference>
<dbReference type="InterPro" id="IPR016032">
    <property type="entry name" value="Sig_transdc_resp-reg_C-effctor"/>
</dbReference>
<feature type="domain" description="OmpR/PhoB-type" evidence="6">
    <location>
        <begin position="1"/>
        <end position="102"/>
    </location>
</feature>
<keyword evidence="8" id="KW-1185">Reference proteome</keyword>
<dbReference type="InterPro" id="IPR001867">
    <property type="entry name" value="OmpR/PhoB-type_DNA-bd"/>
</dbReference>
<dbReference type="Pfam" id="PF00486">
    <property type="entry name" value="Trans_reg_C"/>
    <property type="match status" value="1"/>
</dbReference>
<name>A0A4R4ZTL0_9ACTN</name>
<dbReference type="GO" id="GO:0006355">
    <property type="term" value="P:regulation of DNA-templated transcription"/>
    <property type="evidence" value="ECO:0007669"/>
    <property type="project" value="InterPro"/>
</dbReference>
<comment type="caution">
    <text evidence="7">The sequence shown here is derived from an EMBL/GenBank/DDBJ whole genome shotgun (WGS) entry which is preliminary data.</text>
</comment>
<protein>
    <recommendedName>
        <fullName evidence="6">OmpR/PhoB-type domain-containing protein</fullName>
    </recommendedName>
</protein>
<dbReference type="AlphaFoldDB" id="A0A4R4ZTL0"/>
<dbReference type="InterPro" id="IPR051677">
    <property type="entry name" value="AfsR-DnrI-RedD_regulator"/>
</dbReference>
<dbReference type="InterPro" id="IPR005158">
    <property type="entry name" value="BTAD"/>
</dbReference>
<evidence type="ECO:0000256" key="4">
    <source>
        <dbReference type="ARBA" id="ARBA00023163"/>
    </source>
</evidence>
<dbReference type="Pfam" id="PF03704">
    <property type="entry name" value="BTAD"/>
    <property type="match status" value="1"/>
</dbReference>
<reference evidence="7 8" key="1">
    <citation type="submission" date="2019-03" db="EMBL/GenBank/DDBJ databases">
        <title>Draft genome sequences of novel Actinobacteria.</title>
        <authorList>
            <person name="Sahin N."/>
            <person name="Ay H."/>
            <person name="Saygin H."/>
        </authorList>
    </citation>
    <scope>NUCLEOTIDE SEQUENCE [LARGE SCALE GENOMIC DNA]</scope>
    <source>
        <strain evidence="7 8">JCM 13523</strain>
    </source>
</reference>
<sequence>MTIPKVRITLLGPVRVWGSAGEVELGFAQRKAVLSVLALQAGHSVSKSELVDGVWGDEPPASAQGSIYSHISALRASLEPHRPPRSEGTLLTSAGSGYCLTLPAGAVDVDHFQQLRDQARACRNNRDTAGELVALDAALALWSGDALDGAPGPFAVRQRARLVGLKLDVVERRARMLLNAGRPHLLIDDLHDLTKQHPLREGLHGLVMQALYLTGRRQAAIGVYQRLRSATIESLGAEPSGQLISLNDKIVRDDPALCWTVDGVPGVTRPIPLVSKPIRAVHRGLIGREAEGATLRAAVRSVSQGTGGVVWLEGEQGIGKTALLAEAVTGVKGCQLAWTTADELGQGVPLRALVDALDVTRLSPDPRRAALAAVVRASDDSASSEGVLTLVRQLCADGPLILVVDQLQWADPASLQVLQRLAAETATVPLLMVAALRPMPTRPEIDETRTALLPHAEVITLGPLADDAVEELVAALADASPGPTLRGISQQAAGSPWLLEVLIENLISSDALVIGDGQAELLGLRPPPNHCTIADVITDHTRALPKPVRDLLGWASLCGDSFTLVEITAALALPAAEVSAVVAEAVAGGYLTMSGDAFALRHKMIQRAYYGRYAAAIRGSLHRQLAEVWAAAAVPAERVAEQLMHAPVDNSLWLNDWLTANAAALVVRTPRLASTLLGRIMSSDAMPLASKATYAALFAKPATRFGHAADHV</sequence>
<dbReference type="Gene3D" id="1.25.40.10">
    <property type="entry name" value="Tetratricopeptide repeat domain"/>
    <property type="match status" value="1"/>
</dbReference>
<dbReference type="OrthoDB" id="3795727at2"/>
<evidence type="ECO:0000256" key="3">
    <source>
        <dbReference type="ARBA" id="ARBA00023125"/>
    </source>
</evidence>
<comment type="similarity">
    <text evidence="1">Belongs to the AfsR/DnrI/RedD regulatory family.</text>
</comment>
<dbReference type="InterPro" id="IPR027417">
    <property type="entry name" value="P-loop_NTPase"/>
</dbReference>
<accession>A0A4R4ZTL0</accession>
<dbReference type="Gene3D" id="1.10.10.10">
    <property type="entry name" value="Winged helix-like DNA-binding domain superfamily/Winged helix DNA-binding domain"/>
    <property type="match status" value="1"/>
</dbReference>
<keyword evidence="3 5" id="KW-0238">DNA-binding</keyword>
<evidence type="ECO:0000313" key="7">
    <source>
        <dbReference type="EMBL" id="TDD61464.1"/>
    </source>
</evidence>
<dbReference type="InterPro" id="IPR011990">
    <property type="entry name" value="TPR-like_helical_dom_sf"/>
</dbReference>
<dbReference type="Proteomes" id="UP000295124">
    <property type="component" value="Unassembled WGS sequence"/>
</dbReference>
<evidence type="ECO:0000259" key="6">
    <source>
        <dbReference type="PROSITE" id="PS51755"/>
    </source>
</evidence>
<dbReference type="SUPFAM" id="SSF52540">
    <property type="entry name" value="P-loop containing nucleoside triphosphate hydrolases"/>
    <property type="match status" value="1"/>
</dbReference>
<evidence type="ECO:0000256" key="5">
    <source>
        <dbReference type="PROSITE-ProRule" id="PRU01091"/>
    </source>
</evidence>